<sequence>MFSVGGADRFWAACALPVDDSARISMHVDGSKVRVGRLFGADGTIYYGQLHGHNLNGVIGDTGRHQRQHGQTDGDHYTLHGYGVRQRPDGTVTEGFWWEGTLFGAARTLSPDGRVEVGHYLEDHPNGRFWWWHPDGHHGYDDRWPAPVHWPDRSLDYDFGHGLMFIDATSGVRTAFAVDDDNIGGQNLVLGLRAPYIGRRRVDWPNGDYEISDWFHGDIYMRTYGIMTGDGTPIVLDAQGWDVEKHIPSPDCPYDGHVYAPVPGAKAFALWSHYILSGRSASSGGYEPARQAAFVTLVRRLLGDRPMPEIVCPFASGRRRCGRSGGALQHA</sequence>
<evidence type="ECO:0000259" key="1">
    <source>
        <dbReference type="Pfam" id="PF19253"/>
    </source>
</evidence>
<evidence type="ECO:0000313" key="3">
    <source>
        <dbReference type="Proteomes" id="UP000202511"/>
    </source>
</evidence>
<dbReference type="EMBL" id="KP136319">
    <property type="protein sequence ID" value="AJF97684.1"/>
    <property type="molecule type" value="Genomic_DNA"/>
</dbReference>
<dbReference type="KEGG" id="vg:23462601"/>
<dbReference type="InterPro" id="IPR045419">
    <property type="entry name" value="DUF5900"/>
</dbReference>
<proteinExistence type="predicted"/>
<dbReference type="RefSeq" id="YP_009119919.1">
    <property type="nucleotide sequence ID" value="NC_026440.1"/>
</dbReference>
<name>A0A0B5J2C6_9VIRU</name>
<organism evidence="2 3">
    <name type="scientific">Pandoravirus inopinatum</name>
    <dbReference type="NCBI Taxonomy" id="1605721"/>
    <lineage>
        <taxon>Viruses</taxon>
        <taxon>Pandoravirus</taxon>
    </lineage>
</organism>
<evidence type="ECO:0000313" key="2">
    <source>
        <dbReference type="EMBL" id="AJF97684.1"/>
    </source>
</evidence>
<feature type="domain" description="DUF5900" evidence="1">
    <location>
        <begin position="203"/>
        <end position="298"/>
    </location>
</feature>
<dbReference type="GeneID" id="23462601"/>
<dbReference type="Proteomes" id="UP000202511">
    <property type="component" value="Segment"/>
</dbReference>
<reference evidence="2 3" key="1">
    <citation type="journal article" date="2015" name="Parasitol. Res.">
        <title>Viruses in close associations with free-living amoebae.</title>
        <authorList>
            <person name="Scheid P."/>
        </authorList>
    </citation>
    <scope>NUCLEOTIDE SEQUENCE [LARGE SCALE GENOMIC DNA]</scope>
    <source>
        <strain evidence="2">KlaHel</strain>
    </source>
</reference>
<protein>
    <recommendedName>
        <fullName evidence="1">DUF5900 domain-containing protein</fullName>
    </recommendedName>
</protein>
<accession>A0A0B5J2C6</accession>
<dbReference type="Pfam" id="PF19253">
    <property type="entry name" value="DUF5900"/>
    <property type="match status" value="1"/>
</dbReference>
<dbReference type="SUPFAM" id="SSF82185">
    <property type="entry name" value="Histone H3 K4-specific methyltransferase SET7/9 N-terminal domain"/>
    <property type="match status" value="1"/>
</dbReference>